<feature type="domain" description="Mandelate racemase/muconate lactonizing enzyme C-terminal" evidence="7">
    <location>
        <begin position="199"/>
        <end position="295"/>
    </location>
</feature>
<dbReference type="GO" id="GO:0050023">
    <property type="term" value="F:L-fuconate dehydratase activity"/>
    <property type="evidence" value="ECO:0007669"/>
    <property type="project" value="UniProtKB-EC"/>
</dbReference>
<comment type="cofactor">
    <cofactor evidence="2">
        <name>Mg(2+)</name>
        <dbReference type="ChEBI" id="CHEBI:18420"/>
    </cofactor>
</comment>
<dbReference type="InterPro" id="IPR013342">
    <property type="entry name" value="Mandelate_racemase_C"/>
</dbReference>
<dbReference type="Gene3D" id="3.20.20.120">
    <property type="entry name" value="Enolase-like C-terminal domain"/>
    <property type="match status" value="1"/>
</dbReference>
<sequence length="442" mass="49557">MKPITITNTRVIDVRFPTSREHIGSDAVNKDPDYSAAYCILETDAGIEGHGLTFTLGRGTELCVSALRYLTQFVQGRTLESLTSDLNAMYLELTGDTQFRWLGPEKGVIHLACGALVNAVWDLYAKAEGKPVWRLLADMTPEQIVSAIDFRYIADALSPEEALAILRKGKEGQQQRLAEITAGGYPAYTTSAGWFGFSDEKIRRLCREGIADGWTHFKLKVGGVPEDDLRRGRIVREEIGWQNRMMVDANQKWGVEEAISRTRQLAELQPWWMEEPTSPDDILGHARIRREAAPTRIATGEHCHNSVMFKQLFQAGAIDVCQIDSCRVAGVNENLAIILMAAKFGIPVCPHAGGVGLCEYVQHLSIFDFLSVSGTMENRVIEYVDHLHEHFRYPVKIRRGHYLAPTDPGYSCEMLPESLNKFSFPEGEVWKEQEPETSLAQK</sequence>
<dbReference type="EMBL" id="JACHIO010000011">
    <property type="protein sequence ID" value="MBB5064587.1"/>
    <property type="molecule type" value="Genomic_DNA"/>
</dbReference>
<reference evidence="8 9" key="1">
    <citation type="submission" date="2020-08" db="EMBL/GenBank/DDBJ databases">
        <title>Genomic Encyclopedia of Type Strains, Phase IV (KMG-V): Genome sequencing to study the core and pangenomes of soil and plant-associated prokaryotes.</title>
        <authorList>
            <person name="Whitman W."/>
        </authorList>
    </citation>
    <scope>NUCLEOTIDE SEQUENCE [LARGE SCALE GENOMIC DNA]</scope>
    <source>
        <strain evidence="8 9">X5P3</strain>
    </source>
</reference>
<dbReference type="Pfam" id="PF02746">
    <property type="entry name" value="MR_MLE_N"/>
    <property type="match status" value="1"/>
</dbReference>
<comment type="catalytic activity">
    <reaction evidence="1">
        <text>L-fuconate = 2-dehydro-3-deoxy-L-fuconate + H2O</text>
        <dbReference type="Rhea" id="RHEA:22772"/>
        <dbReference type="ChEBI" id="CHEBI:15377"/>
        <dbReference type="ChEBI" id="CHEBI:21291"/>
        <dbReference type="ChEBI" id="CHEBI:37448"/>
        <dbReference type="EC" id="4.2.1.68"/>
    </reaction>
</comment>
<dbReference type="SFLD" id="SFLDS00001">
    <property type="entry name" value="Enolase"/>
    <property type="match status" value="1"/>
</dbReference>
<dbReference type="SFLD" id="SFLDG00179">
    <property type="entry name" value="mandelate_racemase"/>
    <property type="match status" value="1"/>
</dbReference>
<keyword evidence="5" id="KW-0460">Magnesium</keyword>
<dbReference type="InterPro" id="IPR013341">
    <property type="entry name" value="Mandelate_racemase_N_dom"/>
</dbReference>
<dbReference type="GO" id="GO:0016052">
    <property type="term" value="P:carbohydrate catabolic process"/>
    <property type="evidence" value="ECO:0007669"/>
    <property type="project" value="InterPro"/>
</dbReference>
<dbReference type="Gene3D" id="3.30.390.10">
    <property type="entry name" value="Enolase-like, N-terminal domain"/>
    <property type="match status" value="1"/>
</dbReference>
<protein>
    <recommendedName>
        <fullName evidence="3">L-fuconate dehydratase</fullName>
        <ecNumber evidence="3">4.2.1.68</ecNumber>
    </recommendedName>
</protein>
<evidence type="ECO:0000259" key="7">
    <source>
        <dbReference type="SMART" id="SM00922"/>
    </source>
</evidence>
<evidence type="ECO:0000256" key="2">
    <source>
        <dbReference type="ARBA" id="ARBA00001946"/>
    </source>
</evidence>
<evidence type="ECO:0000256" key="3">
    <source>
        <dbReference type="ARBA" id="ARBA00013142"/>
    </source>
</evidence>
<dbReference type="PANTHER" id="PTHR13794:SF58">
    <property type="entry name" value="MITOCHONDRIAL ENOLASE SUPERFAMILY MEMBER 1"/>
    <property type="match status" value="1"/>
</dbReference>
<evidence type="ECO:0000256" key="1">
    <source>
        <dbReference type="ARBA" id="ARBA00001737"/>
    </source>
</evidence>
<organism evidence="8 9">
    <name type="scientific">Granulicella mallensis</name>
    <dbReference type="NCBI Taxonomy" id="940614"/>
    <lineage>
        <taxon>Bacteria</taxon>
        <taxon>Pseudomonadati</taxon>
        <taxon>Acidobacteriota</taxon>
        <taxon>Terriglobia</taxon>
        <taxon>Terriglobales</taxon>
        <taxon>Acidobacteriaceae</taxon>
        <taxon>Granulicella</taxon>
    </lineage>
</organism>
<dbReference type="SMART" id="SM00922">
    <property type="entry name" value="MR_MLE"/>
    <property type="match status" value="1"/>
</dbReference>
<dbReference type="SUPFAM" id="SSF51604">
    <property type="entry name" value="Enolase C-terminal domain-like"/>
    <property type="match status" value="1"/>
</dbReference>
<evidence type="ECO:0000313" key="8">
    <source>
        <dbReference type="EMBL" id="MBB5064587.1"/>
    </source>
</evidence>
<proteinExistence type="predicted"/>
<accession>A0A7W7ZRX2</accession>
<dbReference type="InterPro" id="IPR036849">
    <property type="entry name" value="Enolase-like_C_sf"/>
</dbReference>
<dbReference type="PANTHER" id="PTHR13794">
    <property type="entry name" value="ENOLASE SUPERFAMILY, MANDELATE RACEMASE"/>
    <property type="match status" value="1"/>
</dbReference>
<keyword evidence="6 8" id="KW-0456">Lyase</keyword>
<evidence type="ECO:0000256" key="5">
    <source>
        <dbReference type="ARBA" id="ARBA00022842"/>
    </source>
</evidence>
<dbReference type="EC" id="4.2.1.68" evidence="3"/>
<dbReference type="Proteomes" id="UP000584867">
    <property type="component" value="Unassembled WGS sequence"/>
</dbReference>
<comment type="caution">
    <text evidence="8">The sequence shown here is derived from an EMBL/GenBank/DDBJ whole genome shotgun (WGS) entry which is preliminary data.</text>
</comment>
<dbReference type="SFLD" id="SFLDF00111">
    <property type="entry name" value="L-fuconate_dehydratase"/>
    <property type="match status" value="1"/>
</dbReference>
<dbReference type="FunFam" id="3.20.20.120:FF:000007">
    <property type="entry name" value="Mitochondrial enolase superfamily member 1"/>
    <property type="match status" value="1"/>
</dbReference>
<evidence type="ECO:0000313" key="9">
    <source>
        <dbReference type="Proteomes" id="UP000584867"/>
    </source>
</evidence>
<dbReference type="InterPro" id="IPR034610">
    <property type="entry name" value="L-fuconate_dehydratase"/>
</dbReference>
<dbReference type="SUPFAM" id="SSF54826">
    <property type="entry name" value="Enolase N-terminal domain-like"/>
    <property type="match status" value="1"/>
</dbReference>
<dbReference type="InterPro" id="IPR029065">
    <property type="entry name" value="Enolase_C-like"/>
</dbReference>
<name>A0A7W7ZRX2_9BACT</name>
<gene>
    <name evidence="8" type="ORF">HDF15_002945</name>
</gene>
<dbReference type="CDD" id="cd03324">
    <property type="entry name" value="rTSbeta_L-fuconate_dehydratase"/>
    <property type="match status" value="1"/>
</dbReference>
<dbReference type="GO" id="GO:0000287">
    <property type="term" value="F:magnesium ion binding"/>
    <property type="evidence" value="ECO:0007669"/>
    <property type="project" value="TreeGrafter"/>
</dbReference>
<evidence type="ECO:0000256" key="4">
    <source>
        <dbReference type="ARBA" id="ARBA00022723"/>
    </source>
</evidence>
<keyword evidence="4" id="KW-0479">Metal-binding</keyword>
<dbReference type="InterPro" id="IPR046945">
    <property type="entry name" value="RHMD-like"/>
</dbReference>
<evidence type="ECO:0000256" key="6">
    <source>
        <dbReference type="ARBA" id="ARBA00023239"/>
    </source>
</evidence>
<dbReference type="AlphaFoldDB" id="A0A7W7ZRX2"/>
<dbReference type="RefSeq" id="WP_184256594.1">
    <property type="nucleotide sequence ID" value="NZ_JACHIO010000011.1"/>
</dbReference>
<dbReference type="Pfam" id="PF13378">
    <property type="entry name" value="MR_MLE_C"/>
    <property type="match status" value="1"/>
</dbReference>
<dbReference type="InterPro" id="IPR029017">
    <property type="entry name" value="Enolase-like_N"/>
</dbReference>